<dbReference type="Proteomes" id="UP000528286">
    <property type="component" value="Unassembled WGS sequence"/>
</dbReference>
<sequence length="132" mass="14378">MHIDGECFCRAVAYEADLVSPEIGLCHCSDCQAFSGSPYRATVEARSSDFRVTRGEARAYVKTGASSGRSAQYFCATCGSNLYRIAEGEETVGIRIGTIRQRHQLTPARQTWIASGLGWAQDIRALKVTPPS</sequence>
<evidence type="ECO:0000256" key="2">
    <source>
        <dbReference type="ARBA" id="ARBA00022723"/>
    </source>
</evidence>
<dbReference type="GO" id="GO:0016846">
    <property type="term" value="F:carbon-sulfur lyase activity"/>
    <property type="evidence" value="ECO:0007669"/>
    <property type="project" value="InterPro"/>
</dbReference>
<keyword evidence="3" id="KW-0862">Zinc</keyword>
<organism evidence="6 7">
    <name type="scientific">Gellertiella hungarica</name>
    <dbReference type="NCBI Taxonomy" id="1572859"/>
    <lineage>
        <taxon>Bacteria</taxon>
        <taxon>Pseudomonadati</taxon>
        <taxon>Pseudomonadota</taxon>
        <taxon>Alphaproteobacteria</taxon>
        <taxon>Hyphomicrobiales</taxon>
        <taxon>Rhizobiaceae</taxon>
        <taxon>Gellertiella</taxon>
    </lineage>
</organism>
<feature type="domain" description="CENP-V/GFA" evidence="5">
    <location>
        <begin position="3"/>
        <end position="114"/>
    </location>
</feature>
<dbReference type="InterPro" id="IPR011057">
    <property type="entry name" value="Mss4-like_sf"/>
</dbReference>
<keyword evidence="2" id="KW-0479">Metal-binding</keyword>
<dbReference type="EMBL" id="JACIEZ010000002">
    <property type="protein sequence ID" value="MBB4063753.1"/>
    <property type="molecule type" value="Genomic_DNA"/>
</dbReference>
<accession>A0A7W6J4L8</accession>
<comment type="caution">
    <text evidence="6">The sequence shown here is derived from an EMBL/GenBank/DDBJ whole genome shotgun (WGS) entry which is preliminary data.</text>
</comment>
<dbReference type="Gene3D" id="3.90.1590.10">
    <property type="entry name" value="glutathione-dependent formaldehyde- activating enzyme (gfa)"/>
    <property type="match status" value="1"/>
</dbReference>
<evidence type="ECO:0000256" key="3">
    <source>
        <dbReference type="ARBA" id="ARBA00022833"/>
    </source>
</evidence>
<evidence type="ECO:0000313" key="6">
    <source>
        <dbReference type="EMBL" id="MBB4063753.1"/>
    </source>
</evidence>
<dbReference type="InterPro" id="IPR006913">
    <property type="entry name" value="CENP-V/GFA"/>
</dbReference>
<proteinExistence type="inferred from homology"/>
<gene>
    <name evidence="6" type="ORF">GGR23_000930</name>
</gene>
<reference evidence="6 7" key="1">
    <citation type="submission" date="2020-08" db="EMBL/GenBank/DDBJ databases">
        <title>Genomic Encyclopedia of Type Strains, Phase IV (KMG-IV): sequencing the most valuable type-strain genomes for metagenomic binning, comparative biology and taxonomic classification.</title>
        <authorList>
            <person name="Goeker M."/>
        </authorList>
    </citation>
    <scope>NUCLEOTIDE SEQUENCE [LARGE SCALE GENOMIC DNA]</scope>
    <source>
        <strain evidence="6 7">DSM 29853</strain>
    </source>
</reference>
<dbReference type="Pfam" id="PF04828">
    <property type="entry name" value="GFA"/>
    <property type="match status" value="1"/>
</dbReference>
<dbReference type="PANTHER" id="PTHR33337:SF40">
    <property type="entry name" value="CENP-V_GFA DOMAIN-CONTAINING PROTEIN-RELATED"/>
    <property type="match status" value="1"/>
</dbReference>
<dbReference type="PANTHER" id="PTHR33337">
    <property type="entry name" value="GFA DOMAIN-CONTAINING PROTEIN"/>
    <property type="match status" value="1"/>
</dbReference>
<keyword evidence="7" id="KW-1185">Reference proteome</keyword>
<protein>
    <recommendedName>
        <fullName evidence="5">CENP-V/GFA domain-containing protein</fullName>
    </recommendedName>
</protein>
<evidence type="ECO:0000256" key="4">
    <source>
        <dbReference type="ARBA" id="ARBA00023239"/>
    </source>
</evidence>
<dbReference type="GO" id="GO:0046872">
    <property type="term" value="F:metal ion binding"/>
    <property type="evidence" value="ECO:0007669"/>
    <property type="project" value="UniProtKB-KW"/>
</dbReference>
<dbReference type="AlphaFoldDB" id="A0A7W6J4L8"/>
<evidence type="ECO:0000256" key="1">
    <source>
        <dbReference type="ARBA" id="ARBA00005495"/>
    </source>
</evidence>
<comment type="similarity">
    <text evidence="1">Belongs to the Gfa family.</text>
</comment>
<evidence type="ECO:0000313" key="7">
    <source>
        <dbReference type="Proteomes" id="UP000528286"/>
    </source>
</evidence>
<evidence type="ECO:0000259" key="5">
    <source>
        <dbReference type="PROSITE" id="PS51891"/>
    </source>
</evidence>
<keyword evidence="4" id="KW-0456">Lyase</keyword>
<dbReference type="SUPFAM" id="SSF51316">
    <property type="entry name" value="Mss4-like"/>
    <property type="match status" value="1"/>
</dbReference>
<dbReference type="RefSeq" id="WP_183364961.1">
    <property type="nucleotide sequence ID" value="NZ_JACIEZ010000002.1"/>
</dbReference>
<name>A0A7W6J4L8_9HYPH</name>
<dbReference type="PROSITE" id="PS51891">
    <property type="entry name" value="CENP_V_GFA"/>
    <property type="match status" value="1"/>
</dbReference>